<keyword evidence="2" id="KW-1185">Reference proteome</keyword>
<organism evidence="1 2">
    <name type="scientific">Thalassotalea litorea</name>
    <dbReference type="NCBI Taxonomy" id="2020715"/>
    <lineage>
        <taxon>Bacteria</taxon>
        <taxon>Pseudomonadati</taxon>
        <taxon>Pseudomonadota</taxon>
        <taxon>Gammaproteobacteria</taxon>
        <taxon>Alteromonadales</taxon>
        <taxon>Colwelliaceae</taxon>
        <taxon>Thalassotalea</taxon>
    </lineage>
</organism>
<dbReference type="PROSITE" id="PS51257">
    <property type="entry name" value="PROKAR_LIPOPROTEIN"/>
    <property type="match status" value="1"/>
</dbReference>
<dbReference type="InterPro" id="IPR010438">
    <property type="entry name" value="Lambda_Bor"/>
</dbReference>
<accession>A0A5R9IKM9</accession>
<dbReference type="OrthoDB" id="6305753at2"/>
<reference evidence="1 2" key="1">
    <citation type="submission" date="2019-05" db="EMBL/GenBank/DDBJ databases">
        <title>Genome sequences of Thalassotalea litorea 1K03283.</title>
        <authorList>
            <person name="Zhang D."/>
        </authorList>
    </citation>
    <scope>NUCLEOTIDE SEQUENCE [LARGE SCALE GENOMIC DNA]</scope>
    <source>
        <strain evidence="1 2">MCCC 1K03283</strain>
    </source>
</reference>
<name>A0A5R9IKM9_9GAMM</name>
<proteinExistence type="predicted"/>
<dbReference type="RefSeq" id="WP_138320125.1">
    <property type="nucleotide sequence ID" value="NZ_VCBC01000010.1"/>
</dbReference>
<gene>
    <name evidence="1" type="ORF">FE810_11090</name>
</gene>
<evidence type="ECO:0000313" key="2">
    <source>
        <dbReference type="Proteomes" id="UP000307790"/>
    </source>
</evidence>
<protein>
    <recommendedName>
        <fullName evidence="3">Lipoprotein bor</fullName>
    </recommendedName>
</protein>
<sequence length="99" mass="10963">MKKTLTLIAIFSLTACTTIHFDKVPVTKEATVHKEQWHHNFILSLYEGSSPVDLNKACNEQEWVTVKTETSFINGLAGAAASTIIGPMWTPKKVEVSCK</sequence>
<dbReference type="Pfam" id="PF06291">
    <property type="entry name" value="Lambda_Bor"/>
    <property type="match status" value="1"/>
</dbReference>
<dbReference type="AlphaFoldDB" id="A0A5R9IKM9"/>
<evidence type="ECO:0000313" key="1">
    <source>
        <dbReference type="EMBL" id="TLU64627.1"/>
    </source>
</evidence>
<dbReference type="EMBL" id="VCBC01000010">
    <property type="protein sequence ID" value="TLU64627.1"/>
    <property type="molecule type" value="Genomic_DNA"/>
</dbReference>
<dbReference type="Proteomes" id="UP000307790">
    <property type="component" value="Unassembled WGS sequence"/>
</dbReference>
<evidence type="ECO:0008006" key="3">
    <source>
        <dbReference type="Google" id="ProtNLM"/>
    </source>
</evidence>
<comment type="caution">
    <text evidence="1">The sequence shown here is derived from an EMBL/GenBank/DDBJ whole genome shotgun (WGS) entry which is preliminary data.</text>
</comment>